<keyword evidence="2" id="KW-1185">Reference proteome</keyword>
<reference evidence="1 2" key="1">
    <citation type="journal article" date="2019" name="Nat. Ecol. Evol.">
        <title>Megaphylogeny resolves global patterns of mushroom evolution.</title>
        <authorList>
            <person name="Varga T."/>
            <person name="Krizsan K."/>
            <person name="Foldi C."/>
            <person name="Dima B."/>
            <person name="Sanchez-Garcia M."/>
            <person name="Sanchez-Ramirez S."/>
            <person name="Szollosi G.J."/>
            <person name="Szarkandi J.G."/>
            <person name="Papp V."/>
            <person name="Albert L."/>
            <person name="Andreopoulos W."/>
            <person name="Angelini C."/>
            <person name="Antonin V."/>
            <person name="Barry K.W."/>
            <person name="Bougher N.L."/>
            <person name="Buchanan P."/>
            <person name="Buyck B."/>
            <person name="Bense V."/>
            <person name="Catcheside P."/>
            <person name="Chovatia M."/>
            <person name="Cooper J."/>
            <person name="Damon W."/>
            <person name="Desjardin D."/>
            <person name="Finy P."/>
            <person name="Geml J."/>
            <person name="Haridas S."/>
            <person name="Hughes K."/>
            <person name="Justo A."/>
            <person name="Karasinski D."/>
            <person name="Kautmanova I."/>
            <person name="Kiss B."/>
            <person name="Kocsube S."/>
            <person name="Kotiranta H."/>
            <person name="LaButti K.M."/>
            <person name="Lechner B.E."/>
            <person name="Liimatainen K."/>
            <person name="Lipzen A."/>
            <person name="Lukacs Z."/>
            <person name="Mihaltcheva S."/>
            <person name="Morgado L.N."/>
            <person name="Niskanen T."/>
            <person name="Noordeloos M.E."/>
            <person name="Ohm R.A."/>
            <person name="Ortiz-Santana B."/>
            <person name="Ovrebo C."/>
            <person name="Racz N."/>
            <person name="Riley R."/>
            <person name="Savchenko A."/>
            <person name="Shiryaev A."/>
            <person name="Soop K."/>
            <person name="Spirin V."/>
            <person name="Szebenyi C."/>
            <person name="Tomsovsky M."/>
            <person name="Tulloss R.E."/>
            <person name="Uehling J."/>
            <person name="Grigoriev I.V."/>
            <person name="Vagvolgyi C."/>
            <person name="Papp T."/>
            <person name="Martin F.M."/>
            <person name="Miettinen O."/>
            <person name="Hibbett D.S."/>
            <person name="Nagy L.G."/>
        </authorList>
    </citation>
    <scope>NUCLEOTIDE SEQUENCE [LARGE SCALE GENOMIC DNA]</scope>
    <source>
        <strain evidence="1 2">NL-1719</strain>
    </source>
</reference>
<gene>
    <name evidence="1" type="ORF">BDN72DRAFT_896412</name>
</gene>
<evidence type="ECO:0000313" key="2">
    <source>
        <dbReference type="Proteomes" id="UP000308600"/>
    </source>
</evidence>
<accession>A0ACD3AY26</accession>
<protein>
    <submittedName>
        <fullName evidence="1">Uncharacterized protein</fullName>
    </submittedName>
</protein>
<organism evidence="1 2">
    <name type="scientific">Pluteus cervinus</name>
    <dbReference type="NCBI Taxonomy" id="181527"/>
    <lineage>
        <taxon>Eukaryota</taxon>
        <taxon>Fungi</taxon>
        <taxon>Dikarya</taxon>
        <taxon>Basidiomycota</taxon>
        <taxon>Agaricomycotina</taxon>
        <taxon>Agaricomycetes</taxon>
        <taxon>Agaricomycetidae</taxon>
        <taxon>Agaricales</taxon>
        <taxon>Pluteineae</taxon>
        <taxon>Pluteaceae</taxon>
        <taxon>Pluteus</taxon>
    </lineage>
</organism>
<sequence>MGDIISRFHLQPPQLLSLNLMPPKKNKTTPPAKKKKTTKYKRYYEKNGDLCRAKGRERMALVRARKKEALLNAADDDPICSRSTSPWTCSPPPSPPHALDVSWTQLPAHIPDPALFDYHPTLEELDGDDTPRSVQAFQDVINLCDDKDLHWSTFATFEKRVEDWLNEWGGLENWNSYMEEAWLEAREDNDALSAWGEMVAVHHQRGTELAQYLESLDGRLPREMWMIRHLWKCQAKVMMMLARGLAYIEVRLNLLNPGPFGLVFNVASQK</sequence>
<name>A0ACD3AY26_9AGAR</name>
<dbReference type="EMBL" id="ML208312">
    <property type="protein sequence ID" value="TFK70511.1"/>
    <property type="molecule type" value="Genomic_DNA"/>
</dbReference>
<proteinExistence type="predicted"/>
<dbReference type="Proteomes" id="UP000308600">
    <property type="component" value="Unassembled WGS sequence"/>
</dbReference>
<evidence type="ECO:0000313" key="1">
    <source>
        <dbReference type="EMBL" id="TFK70511.1"/>
    </source>
</evidence>